<organism evidence="2 3">
    <name type="scientific">Candidatus Falkowbacteria bacterium HGW-Falkowbacteria-2</name>
    <dbReference type="NCBI Taxonomy" id="2013769"/>
    <lineage>
        <taxon>Bacteria</taxon>
        <taxon>Candidatus Falkowiibacteriota</taxon>
    </lineage>
</organism>
<evidence type="ECO:0000313" key="2">
    <source>
        <dbReference type="EMBL" id="PKM87625.1"/>
    </source>
</evidence>
<evidence type="ECO:0000313" key="3">
    <source>
        <dbReference type="Proteomes" id="UP000233325"/>
    </source>
</evidence>
<dbReference type="GO" id="GO:0051301">
    <property type="term" value="P:cell division"/>
    <property type="evidence" value="ECO:0007669"/>
    <property type="project" value="InterPro"/>
</dbReference>
<dbReference type="Pfam" id="PF11104">
    <property type="entry name" value="PilM_2"/>
    <property type="match status" value="1"/>
</dbReference>
<protein>
    <recommendedName>
        <fullName evidence="1">SHS2 domain-containing protein</fullName>
    </recommendedName>
</protein>
<accession>A0A2N2DYT7</accession>
<reference evidence="2 3" key="1">
    <citation type="journal article" date="2017" name="ISME J.">
        <title>Potential for microbial H2 and metal transformations associated with novel bacteria and archaea in deep terrestrial subsurface sediments.</title>
        <authorList>
            <person name="Hernsdorf A.W."/>
            <person name="Amano Y."/>
            <person name="Miyakawa K."/>
            <person name="Ise K."/>
            <person name="Suzuki Y."/>
            <person name="Anantharaman K."/>
            <person name="Probst A."/>
            <person name="Burstein D."/>
            <person name="Thomas B.C."/>
            <person name="Banfield J.F."/>
        </authorList>
    </citation>
    <scope>NUCLEOTIDE SEQUENCE [LARGE SCALE GENOMIC DNA]</scope>
    <source>
        <strain evidence="2">HGW-Falkowbacteria-2</strain>
    </source>
</reference>
<dbReference type="InterPro" id="IPR005883">
    <property type="entry name" value="PilM"/>
</dbReference>
<dbReference type="PANTHER" id="PTHR32432">
    <property type="entry name" value="CELL DIVISION PROTEIN FTSA-RELATED"/>
    <property type="match status" value="1"/>
</dbReference>
<feature type="domain" description="SHS2" evidence="1">
    <location>
        <begin position="12"/>
        <end position="179"/>
    </location>
</feature>
<sequence length="350" mass="38438">MGLFSSSDDNLYLGIDIGDSSLKMVELRQKNKKIHLSNYAFSENVSGVNFTKIEDINYLAQAILKVRAEAGIKARRVTASLPTFSVFSSIITVPPTEKKNMDAVVSEEAKKVIPLPLEEMILDWKPVPDSSGTDNKDGMRVFLTGSPKKLVRRYIEIFRLAKLELASLETETFSLVRALIGNDLSTVMIVEIGANSTDLSVVQESIPVLNRSLEVCGASITAALAEKLGLSFVQAEQFKIDLSASLTDKSPEELPQLILKTMAPVIHEIEYMREFFQGNAKGKKIEKIILSGGGAMMVNLADYISKRLDLQVIIGDPFSRLTYPDEMKPIIDEVGPKLAVAAGLALREIS</sequence>
<dbReference type="InterPro" id="IPR003494">
    <property type="entry name" value="SHS2_FtsA"/>
</dbReference>
<dbReference type="InterPro" id="IPR043129">
    <property type="entry name" value="ATPase_NBD"/>
</dbReference>
<dbReference type="SUPFAM" id="SSF53067">
    <property type="entry name" value="Actin-like ATPase domain"/>
    <property type="match status" value="2"/>
</dbReference>
<dbReference type="EMBL" id="PHAH01000038">
    <property type="protein sequence ID" value="PKM87625.1"/>
    <property type="molecule type" value="Genomic_DNA"/>
</dbReference>
<dbReference type="Gene3D" id="3.30.1490.300">
    <property type="match status" value="1"/>
</dbReference>
<dbReference type="Proteomes" id="UP000233325">
    <property type="component" value="Unassembled WGS sequence"/>
</dbReference>
<dbReference type="PIRSF" id="PIRSF019169">
    <property type="entry name" value="PilM"/>
    <property type="match status" value="1"/>
</dbReference>
<comment type="caution">
    <text evidence="2">The sequence shown here is derived from an EMBL/GenBank/DDBJ whole genome shotgun (WGS) entry which is preliminary data.</text>
</comment>
<evidence type="ECO:0000259" key="1">
    <source>
        <dbReference type="SMART" id="SM00842"/>
    </source>
</evidence>
<name>A0A2N2DYT7_9BACT</name>
<dbReference type="PANTHER" id="PTHR32432:SF3">
    <property type="entry name" value="ETHANOLAMINE UTILIZATION PROTEIN EUTJ"/>
    <property type="match status" value="1"/>
</dbReference>
<dbReference type="Gene3D" id="3.30.420.40">
    <property type="match status" value="2"/>
</dbReference>
<dbReference type="InterPro" id="IPR050696">
    <property type="entry name" value="FtsA/MreB"/>
</dbReference>
<dbReference type="NCBIfam" id="TIGR01175">
    <property type="entry name" value="pilM"/>
    <property type="match status" value="1"/>
</dbReference>
<dbReference type="CDD" id="cd24049">
    <property type="entry name" value="ASKHA_NBD_PilM"/>
    <property type="match status" value="1"/>
</dbReference>
<gene>
    <name evidence="2" type="ORF">CVU83_02805</name>
</gene>
<dbReference type="AlphaFoldDB" id="A0A2N2DYT7"/>
<proteinExistence type="predicted"/>
<dbReference type="SMART" id="SM00842">
    <property type="entry name" value="FtsA"/>
    <property type="match status" value="1"/>
</dbReference>